<dbReference type="Proteomes" id="UP000008281">
    <property type="component" value="Unassembled WGS sequence"/>
</dbReference>
<dbReference type="EMBL" id="DS268988">
    <property type="protein sequence ID" value="EFP06778.1"/>
    <property type="molecule type" value="Genomic_DNA"/>
</dbReference>
<evidence type="ECO:0000313" key="1">
    <source>
        <dbReference type="EMBL" id="EFP06778.1"/>
    </source>
</evidence>
<dbReference type="PRINTS" id="PR01345">
    <property type="entry name" value="CERVTRCPTASE"/>
</dbReference>
<dbReference type="HOGENOM" id="CLU_000680_13_4_1"/>
<evidence type="ECO:0000313" key="2">
    <source>
        <dbReference type="Proteomes" id="UP000008281"/>
    </source>
</evidence>
<organism evidence="2">
    <name type="scientific">Caenorhabditis remanei</name>
    <name type="common">Caenorhabditis vulgaris</name>
    <dbReference type="NCBI Taxonomy" id="31234"/>
    <lineage>
        <taxon>Eukaryota</taxon>
        <taxon>Metazoa</taxon>
        <taxon>Ecdysozoa</taxon>
        <taxon>Nematoda</taxon>
        <taxon>Chromadorea</taxon>
        <taxon>Rhabditida</taxon>
        <taxon>Rhabditina</taxon>
        <taxon>Rhabditomorpha</taxon>
        <taxon>Rhabditoidea</taxon>
        <taxon>Rhabditidae</taxon>
        <taxon>Peloderinae</taxon>
        <taxon>Caenorhabditis</taxon>
    </lineage>
</organism>
<name>E3NM65_CAERE</name>
<accession>E3NM65</accession>
<gene>
    <name evidence="1" type="ORF">CRE_13806</name>
</gene>
<proteinExistence type="predicted"/>
<sequence>MKPIRKMSPKLNRRMRPKLSRMMNPKLNLSHSYHIDSFSIPDSPVVRDLGLLTDPKLKFHAHITRTVNLSLLSLLSHSLEKPLRLYSRKVLQRCNISFSSYPHRLEILNLVSLRHRRLKSQLLLLYNLISGATYFPHLNYHVKISQSPRRPMTLFCCHPSIPDFFASTIPIWNAITTNVPQFLPPSKFETLLNSSITRF</sequence>
<protein>
    <submittedName>
        <fullName evidence="1">Uncharacterized protein</fullName>
    </submittedName>
</protein>
<dbReference type="InParanoid" id="E3NM65"/>
<dbReference type="eggNOG" id="KOG1075">
    <property type="taxonomic scope" value="Eukaryota"/>
</dbReference>
<keyword evidence="2" id="KW-1185">Reference proteome</keyword>
<reference evidence="1" key="1">
    <citation type="submission" date="2007-07" db="EMBL/GenBank/DDBJ databases">
        <title>PCAP assembly of the Caenorhabditis remanei genome.</title>
        <authorList>
            <consortium name="The Caenorhabditis remanei Sequencing Consortium"/>
            <person name="Wilson R.K."/>
        </authorList>
    </citation>
    <scope>NUCLEOTIDE SEQUENCE [LARGE SCALE GENOMIC DNA]</scope>
    <source>
        <strain evidence="1">PB4641</strain>
    </source>
</reference>
<dbReference type="OrthoDB" id="5872222at2759"/>
<dbReference type="AlphaFoldDB" id="E3NM65"/>